<reference evidence="2" key="1">
    <citation type="journal article" date="2019" name="Sci. Rep.">
        <title>Draft genome of Tanacetum cinerariifolium, the natural source of mosquito coil.</title>
        <authorList>
            <person name="Yamashiro T."/>
            <person name="Shiraishi A."/>
            <person name="Satake H."/>
            <person name="Nakayama K."/>
        </authorList>
    </citation>
    <scope>NUCLEOTIDE SEQUENCE</scope>
</reference>
<feature type="compositionally biased region" description="Acidic residues" evidence="1">
    <location>
        <begin position="1240"/>
        <end position="1273"/>
    </location>
</feature>
<feature type="compositionally biased region" description="Basic and acidic residues" evidence="1">
    <location>
        <begin position="544"/>
        <end position="555"/>
    </location>
</feature>
<organism evidence="2">
    <name type="scientific">Tanacetum cinerariifolium</name>
    <name type="common">Dalmatian daisy</name>
    <name type="synonym">Chrysanthemum cinerariifolium</name>
    <dbReference type="NCBI Taxonomy" id="118510"/>
    <lineage>
        <taxon>Eukaryota</taxon>
        <taxon>Viridiplantae</taxon>
        <taxon>Streptophyta</taxon>
        <taxon>Embryophyta</taxon>
        <taxon>Tracheophyta</taxon>
        <taxon>Spermatophyta</taxon>
        <taxon>Magnoliopsida</taxon>
        <taxon>eudicotyledons</taxon>
        <taxon>Gunneridae</taxon>
        <taxon>Pentapetalae</taxon>
        <taxon>asterids</taxon>
        <taxon>campanulids</taxon>
        <taxon>Asterales</taxon>
        <taxon>Asteraceae</taxon>
        <taxon>Asteroideae</taxon>
        <taxon>Anthemideae</taxon>
        <taxon>Anthemidinae</taxon>
        <taxon>Tanacetum</taxon>
    </lineage>
</organism>
<dbReference type="EMBL" id="BKCJ010147638">
    <property type="protein sequence ID" value="GEY04295.1"/>
    <property type="molecule type" value="Genomic_DNA"/>
</dbReference>
<feature type="compositionally biased region" description="Acidic residues" evidence="1">
    <location>
        <begin position="1171"/>
        <end position="1190"/>
    </location>
</feature>
<dbReference type="PANTHER" id="PTHR11439">
    <property type="entry name" value="GAG-POL-RELATED RETROTRANSPOSON"/>
    <property type="match status" value="1"/>
</dbReference>
<evidence type="ECO:0008006" key="3">
    <source>
        <dbReference type="Google" id="ProtNLM"/>
    </source>
</evidence>
<feature type="compositionally biased region" description="Acidic residues" evidence="1">
    <location>
        <begin position="1206"/>
        <end position="1233"/>
    </location>
</feature>
<feature type="region of interest" description="Disordered" evidence="1">
    <location>
        <begin position="752"/>
        <end position="812"/>
    </location>
</feature>
<feature type="compositionally biased region" description="Acidic residues" evidence="1">
    <location>
        <begin position="437"/>
        <end position="456"/>
    </location>
</feature>
<name>A0A699HFI0_TANCI</name>
<evidence type="ECO:0000256" key="1">
    <source>
        <dbReference type="SAM" id="MobiDB-lite"/>
    </source>
</evidence>
<feature type="compositionally biased region" description="Basic and acidic residues" evidence="1">
    <location>
        <begin position="457"/>
        <end position="478"/>
    </location>
</feature>
<feature type="compositionally biased region" description="Basic and acidic residues" evidence="1">
    <location>
        <begin position="1191"/>
        <end position="1205"/>
    </location>
</feature>
<feature type="compositionally biased region" description="Acidic residues" evidence="1">
    <location>
        <begin position="534"/>
        <end position="543"/>
    </location>
</feature>
<protein>
    <recommendedName>
        <fullName evidence="3">Copia protein</fullName>
    </recommendedName>
</protein>
<feature type="compositionally biased region" description="Polar residues" evidence="1">
    <location>
        <begin position="793"/>
        <end position="812"/>
    </location>
</feature>
<dbReference type="PANTHER" id="PTHR11439:SF509">
    <property type="entry name" value="RNA-DIRECTED DNA POLYMERASE"/>
    <property type="match status" value="1"/>
</dbReference>
<feature type="compositionally biased region" description="Low complexity" evidence="1">
    <location>
        <begin position="781"/>
        <end position="792"/>
    </location>
</feature>
<accession>A0A699HFI0</accession>
<gene>
    <name evidence="2" type="ORF">Tci_376269</name>
</gene>
<proteinExistence type="predicted"/>
<feature type="region of interest" description="Disordered" evidence="1">
    <location>
        <begin position="422"/>
        <end position="560"/>
    </location>
</feature>
<sequence length="1507" mass="170387">MVEKSKLDEDREGKAVDPSHYRGMIGTLLYLTASRPDLQFAICMCARYQARPTKKHVHAVKRIFRYLHGTVNRGLWYLKDSSVALTAFADADHAGCQDTRGSTSGKAEYIALSGYCAQVLWMRSQLSEFGLGFNKIPMYYDNKSAIALCCNNVQHSRSKHIDIGYHFIKEQVKNGVIELYFVNTEYQLVDLFTKALGRDMIEFLTNKLGMRSFTPETLKTLATTIEQQVALDEALVPSIKRLWIGRSNFRLPSDIQSKEHTLQVVYDVLRGCPFFKAFLVTADVPAICMQEFWATAYVHQHSIRFKMDSKKNIVDLKAFREMLHISPRVPGQSFDELPFEEEILDFLWNTKAYKEYYACPTEEATPKPKASARRKRGGYDSFTTPPTAVASPRPITTVAAAPRLTAATKGKQPAIATTWCSSIDEGTGSKKGVSDVPSDDSEEEISWNSSDDEDVDAQDKGRDDDEGKKNDESDAGKYDDDDEEEIAKLDEQEDTKSGEGDAEETKSDEESAEEETKEDEEESFDPIPRTPKDSEDDGNDVEDQGLRVSEEQRLIEEEEADELYRDVDIKQGQGLQVSQDIEDSHVTLTPVKPDGQQESSSVSSFVTSMLNSISDAGVESIFTTASSPIAPLQTSTPIVTPSTIATITTSNRVKSLEVNFSEFMQTNQFAKAVSNIPGIIHQYMTHQMTEVVREDVQIQTDQLQDSFQRENDEFLRTIDENIKRIIKGQALVDAYEADKTIFESYGDTAILKRRGGDDDDQEGPSVGSDQGSKRRREGGEPESASTSSEPATRSVSRSTIGTQSRQMSASAEYQPIVQTSQHPEWFSQPRKPPMPDRDWNKTLLTIQESPQTWISELAKQADSRASFNELLDTPIDFSNFIMNRLGVDTLTPKLLAGPTYELMRGSCASLTELEYHLEEVYKATTDQLDWVNPEGQEYPHNLLQHLPLIPDNRGRSVIPFAHFINNDLEYLRGGASSQKYTTSVTKTKATDYGHIKWIEDLVPRTMWIQETLNYDKHALWGRRIIAVTDLKIVEWHNYKHLDWISVRRDDDKIYKFKEGDFKRLRLQDIEDMLLLLVQGKLSNLTVEERFAFNFSLRMFTRSIVIQRRRKGDKDRAVAMIQAIDKMLKTRRIMRSLEQFVGGRLQETHISQHGGSSIDEGTGFKPGVLDVPSDDLEEEISWNSSDDEDVDAQDKGRDDDEGKKNDESDDGKYDDDDGQDDAERDDDDDDDDKEEIAKLDEQEDTESGEDDAEETDSDGESEEEKTWEEEEESFDPIPRNPEDSEDDGNGKEDQGLRVSEEQRLIEEEEADELYHDVDINQGRGPQVSQDIEDSHVTLTLVKPDGQQESSLVSSFVTSMLNPISDAGVESIFTTASSPIAPLQTPTPIMTPFTIAIITTSSDAPIPSTTILSAVLQNLLTFDSVFRFEERVKSLEVNFSEFMQTNQFAKAVFNIPGIVHQYMNQQMTEAVREAVQIQTDWLQDSFQRENDEFLRTIDENIKRIIKGQV</sequence>
<feature type="compositionally biased region" description="Basic and acidic residues" evidence="1">
    <location>
        <begin position="486"/>
        <end position="509"/>
    </location>
</feature>
<feature type="compositionally biased region" description="Basic and acidic residues" evidence="1">
    <location>
        <begin position="1287"/>
        <end position="1297"/>
    </location>
</feature>
<feature type="region of interest" description="Disordered" evidence="1">
    <location>
        <begin position="1150"/>
        <end position="1297"/>
    </location>
</feature>
<comment type="caution">
    <text evidence="2">The sequence shown here is derived from an EMBL/GenBank/DDBJ whole genome shotgun (WGS) entry which is preliminary data.</text>
</comment>
<evidence type="ECO:0000313" key="2">
    <source>
        <dbReference type="EMBL" id="GEY04295.1"/>
    </source>
</evidence>
<feature type="compositionally biased region" description="Acidic residues" evidence="1">
    <location>
        <begin position="510"/>
        <end position="524"/>
    </location>
</feature>
<dbReference type="CDD" id="cd09272">
    <property type="entry name" value="RNase_HI_RT_Ty1"/>
    <property type="match status" value="1"/>
</dbReference>
<feature type="region of interest" description="Disordered" evidence="1">
    <location>
        <begin position="364"/>
        <end position="391"/>
    </location>
</feature>